<gene>
    <name evidence="16" type="ORF">ELS83_13060</name>
</gene>
<evidence type="ECO:0000256" key="11">
    <source>
        <dbReference type="ARBA" id="ARBA00023098"/>
    </source>
</evidence>
<dbReference type="InterPro" id="IPR036945">
    <property type="entry name" value="DAGK_sf"/>
</dbReference>
<evidence type="ECO:0000256" key="5">
    <source>
        <dbReference type="ARBA" id="ARBA00022679"/>
    </source>
</evidence>
<keyword evidence="5" id="KW-0808">Transferase</keyword>
<name>A0ABX1WXA5_9BACT</name>
<evidence type="ECO:0000256" key="3">
    <source>
        <dbReference type="ARBA" id="ARBA00022475"/>
    </source>
</evidence>
<dbReference type="CDD" id="cd14265">
    <property type="entry name" value="UDPK_IM_like"/>
    <property type="match status" value="1"/>
</dbReference>
<keyword evidence="17" id="KW-1185">Reference proteome</keyword>
<evidence type="ECO:0000256" key="13">
    <source>
        <dbReference type="ARBA" id="ARBA00023209"/>
    </source>
</evidence>
<dbReference type="Gene3D" id="1.10.287.3610">
    <property type="match status" value="1"/>
</dbReference>
<dbReference type="RefSeq" id="WP_171596021.1">
    <property type="nucleotide sequence ID" value="NZ_RZNH01000022.1"/>
</dbReference>
<feature type="transmembrane region" description="Helical" evidence="15">
    <location>
        <begin position="98"/>
        <end position="123"/>
    </location>
</feature>
<evidence type="ECO:0000256" key="7">
    <source>
        <dbReference type="ARBA" id="ARBA00022741"/>
    </source>
</evidence>
<keyword evidence="6 15" id="KW-0812">Transmembrane</keyword>
<evidence type="ECO:0000256" key="14">
    <source>
        <dbReference type="ARBA" id="ARBA00023264"/>
    </source>
</evidence>
<sequence>MKKKATFSIRGRLKSFVNALVGIRTVVKEEDNAKIHLGIGLVLYVLTAILKLKKLEIAAILFSIGFVVVAEIFNTVIENLCDFIHPGKHTHIKKIKNISAAAVLISAITAFIIGLIIFLPTLIHSCTN</sequence>
<protein>
    <submittedName>
        <fullName evidence="16">Diacylglycerol kinase family protein</fullName>
    </submittedName>
</protein>
<evidence type="ECO:0000313" key="17">
    <source>
        <dbReference type="Proteomes" id="UP000732105"/>
    </source>
</evidence>
<evidence type="ECO:0000256" key="4">
    <source>
        <dbReference type="ARBA" id="ARBA00022516"/>
    </source>
</evidence>
<keyword evidence="13" id="KW-0594">Phospholipid biosynthesis</keyword>
<dbReference type="Proteomes" id="UP000732105">
    <property type="component" value="Unassembled WGS sequence"/>
</dbReference>
<keyword evidence="3" id="KW-1003">Cell membrane</keyword>
<evidence type="ECO:0000256" key="9">
    <source>
        <dbReference type="ARBA" id="ARBA00022840"/>
    </source>
</evidence>
<reference evidence="16 17" key="1">
    <citation type="submission" date="2018-12" db="EMBL/GenBank/DDBJ databases">
        <title>Marinifilum JC070 sp. nov., a marine bacterium isolated from Yongle Blue Hole in the South China Sea.</title>
        <authorList>
            <person name="Fu T."/>
        </authorList>
    </citation>
    <scope>NUCLEOTIDE SEQUENCE [LARGE SCALE GENOMIC DNA]</scope>
    <source>
        <strain evidence="16 17">JC070</strain>
    </source>
</reference>
<keyword evidence="8 16" id="KW-0418">Kinase</keyword>
<organism evidence="16 17">
    <name type="scientific">Marinifilum caeruleilacunae</name>
    <dbReference type="NCBI Taxonomy" id="2499076"/>
    <lineage>
        <taxon>Bacteria</taxon>
        <taxon>Pseudomonadati</taxon>
        <taxon>Bacteroidota</taxon>
        <taxon>Bacteroidia</taxon>
        <taxon>Marinilabiliales</taxon>
        <taxon>Marinifilaceae</taxon>
    </lineage>
</organism>
<evidence type="ECO:0000256" key="15">
    <source>
        <dbReference type="SAM" id="Phobius"/>
    </source>
</evidence>
<evidence type="ECO:0000256" key="1">
    <source>
        <dbReference type="ARBA" id="ARBA00004651"/>
    </source>
</evidence>
<dbReference type="InterPro" id="IPR033717">
    <property type="entry name" value="UDPK"/>
</dbReference>
<comment type="similarity">
    <text evidence="2">Belongs to the bacterial diacylglycerol kinase family.</text>
</comment>
<keyword evidence="11" id="KW-0443">Lipid metabolism</keyword>
<dbReference type="PANTHER" id="PTHR34299:SF1">
    <property type="entry name" value="DIACYLGLYCEROL KINASE"/>
    <property type="match status" value="1"/>
</dbReference>
<dbReference type="GO" id="GO:0016301">
    <property type="term" value="F:kinase activity"/>
    <property type="evidence" value="ECO:0007669"/>
    <property type="project" value="UniProtKB-KW"/>
</dbReference>
<evidence type="ECO:0000256" key="8">
    <source>
        <dbReference type="ARBA" id="ARBA00022777"/>
    </source>
</evidence>
<evidence type="ECO:0000256" key="10">
    <source>
        <dbReference type="ARBA" id="ARBA00022989"/>
    </source>
</evidence>
<feature type="transmembrane region" description="Helical" evidence="15">
    <location>
        <begin position="33"/>
        <end position="51"/>
    </location>
</feature>
<feature type="transmembrane region" description="Helical" evidence="15">
    <location>
        <begin position="57"/>
        <end position="77"/>
    </location>
</feature>
<evidence type="ECO:0000313" key="16">
    <source>
        <dbReference type="EMBL" id="NOU60746.1"/>
    </source>
</evidence>
<comment type="caution">
    <text evidence="16">The sequence shown here is derived from an EMBL/GenBank/DDBJ whole genome shotgun (WGS) entry which is preliminary data.</text>
</comment>
<comment type="subcellular location">
    <subcellularLocation>
        <location evidence="1">Cell membrane</location>
        <topology evidence="1">Multi-pass membrane protein</topology>
    </subcellularLocation>
</comment>
<evidence type="ECO:0000256" key="2">
    <source>
        <dbReference type="ARBA" id="ARBA00005967"/>
    </source>
</evidence>
<dbReference type="EMBL" id="RZNH01000022">
    <property type="protein sequence ID" value="NOU60746.1"/>
    <property type="molecule type" value="Genomic_DNA"/>
</dbReference>
<keyword evidence="14" id="KW-1208">Phospholipid metabolism</keyword>
<dbReference type="InterPro" id="IPR000829">
    <property type="entry name" value="DAGK"/>
</dbReference>
<dbReference type="PANTHER" id="PTHR34299">
    <property type="entry name" value="DIACYLGLYCEROL KINASE"/>
    <property type="match status" value="1"/>
</dbReference>
<keyword evidence="12 15" id="KW-0472">Membrane</keyword>
<evidence type="ECO:0000256" key="12">
    <source>
        <dbReference type="ARBA" id="ARBA00023136"/>
    </source>
</evidence>
<evidence type="ECO:0000256" key="6">
    <source>
        <dbReference type="ARBA" id="ARBA00022692"/>
    </source>
</evidence>
<accession>A0ABX1WXA5</accession>
<keyword evidence="7" id="KW-0547">Nucleotide-binding</keyword>
<dbReference type="Pfam" id="PF01219">
    <property type="entry name" value="DAGK_prokar"/>
    <property type="match status" value="1"/>
</dbReference>
<keyword evidence="9" id="KW-0067">ATP-binding</keyword>
<proteinExistence type="inferred from homology"/>
<keyword evidence="4" id="KW-0444">Lipid biosynthesis</keyword>
<keyword evidence="10 15" id="KW-1133">Transmembrane helix</keyword>